<feature type="domain" description="Reverse transcriptase Ty1/copia-type" evidence="1">
    <location>
        <begin position="11"/>
        <end position="252"/>
    </location>
</feature>
<reference evidence="2" key="1">
    <citation type="submission" date="2007-06" db="EMBL/GenBank/DDBJ databases">
        <title>Full length cDNA sequences from Sitka Spruce (Picea sitchensis).</title>
        <authorList>
            <person name="Ralph S.G."/>
            <person name="Chun H.E."/>
            <person name="Liao N."/>
            <person name="Ali J."/>
            <person name="Reid K."/>
            <person name="Kolosova N."/>
            <person name="Cooper N."/>
            <person name="Cullis C."/>
            <person name="Jancsik S."/>
            <person name="Moore R."/>
            <person name="Mayo M."/>
            <person name="Wagner S."/>
            <person name="Holt R.A."/>
            <person name="Jones S.J.M."/>
            <person name="Marra M.A."/>
            <person name="Ritland C.E."/>
            <person name="Ritland K."/>
            <person name="Bohlmann J."/>
        </authorList>
    </citation>
    <scope>NUCLEOTIDE SEQUENCE</scope>
    <source>
        <tissue evidence="2">Green portion of the leader tissue</tissue>
    </source>
</reference>
<sequence length="363" mass="41808">MNKEMESIKKNDTWDLVDLPKEKECISVKWVYKTKYKANGELDKHKARLVAKGFAQEYGVDYNETFAPVARLDTIRMVLAIAAQHNWKVYQMDVKSAFLNGYLEEEVYVQQPPRYEVRGQEDKVYRLKKALNGLKQAPRAWYSKIDSYMIKNEFIRSTSEPTLYTKVNEQGQILIVCLYVDDLIYTGNLTIDMFKSAMKKEFEMTDLGLMNYFLGIEVTQKDKGIFICQSKYARDVLKRFRMINCSPVSTPVGVGTKLSREQNEMDFDSTIFRKLVGSLMYLTATRPDIMYGVSLISRFMDTPKNSHWQAGKRLLRYIAGTMNHGILYSTSNNLQLVGYTDSDFAGSIDDRKSTSGYAFHLGT</sequence>
<accession>B8LKV8</accession>
<evidence type="ECO:0000259" key="1">
    <source>
        <dbReference type="Pfam" id="PF07727"/>
    </source>
</evidence>
<dbReference type="Pfam" id="PF07727">
    <property type="entry name" value="RVT_2"/>
    <property type="match status" value="1"/>
</dbReference>
<dbReference type="SUPFAM" id="SSF56672">
    <property type="entry name" value="DNA/RNA polymerases"/>
    <property type="match status" value="1"/>
</dbReference>
<evidence type="ECO:0000313" key="2">
    <source>
        <dbReference type="EMBL" id="ABR16288.1"/>
    </source>
</evidence>
<dbReference type="InterPro" id="IPR043502">
    <property type="entry name" value="DNA/RNA_pol_sf"/>
</dbReference>
<dbReference type="PANTHER" id="PTHR11439">
    <property type="entry name" value="GAG-POL-RELATED RETROTRANSPOSON"/>
    <property type="match status" value="1"/>
</dbReference>
<protein>
    <recommendedName>
        <fullName evidence="1">Reverse transcriptase Ty1/copia-type domain-containing protein</fullName>
    </recommendedName>
</protein>
<dbReference type="PANTHER" id="PTHR11439:SF443">
    <property type="entry name" value="RNA-DIRECTED DNA POLYMERASE"/>
    <property type="match status" value="1"/>
</dbReference>
<dbReference type="InterPro" id="IPR013103">
    <property type="entry name" value="RVT_2"/>
</dbReference>
<dbReference type="AlphaFoldDB" id="B8LKV8"/>
<proteinExistence type="evidence at transcript level"/>
<dbReference type="EMBL" id="EF676382">
    <property type="protein sequence ID" value="ABR16288.1"/>
    <property type="molecule type" value="mRNA"/>
</dbReference>
<name>B8LKV8_PICSI</name>
<organism evidence="2">
    <name type="scientific">Picea sitchensis</name>
    <name type="common">Sitka spruce</name>
    <name type="synonym">Pinus sitchensis</name>
    <dbReference type="NCBI Taxonomy" id="3332"/>
    <lineage>
        <taxon>Eukaryota</taxon>
        <taxon>Viridiplantae</taxon>
        <taxon>Streptophyta</taxon>
        <taxon>Embryophyta</taxon>
        <taxon>Tracheophyta</taxon>
        <taxon>Spermatophyta</taxon>
        <taxon>Pinopsida</taxon>
        <taxon>Pinidae</taxon>
        <taxon>Conifers I</taxon>
        <taxon>Pinales</taxon>
        <taxon>Pinaceae</taxon>
        <taxon>Picea</taxon>
    </lineage>
</organism>